<gene>
    <name evidence="1" type="ORF">IE53DRAFT_383178</name>
</gene>
<organism evidence="1 2">
    <name type="scientific">Violaceomyces palustris</name>
    <dbReference type="NCBI Taxonomy" id="1673888"/>
    <lineage>
        <taxon>Eukaryota</taxon>
        <taxon>Fungi</taxon>
        <taxon>Dikarya</taxon>
        <taxon>Basidiomycota</taxon>
        <taxon>Ustilaginomycotina</taxon>
        <taxon>Ustilaginomycetes</taxon>
        <taxon>Violaceomycetales</taxon>
        <taxon>Violaceomycetaceae</taxon>
        <taxon>Violaceomyces</taxon>
    </lineage>
</organism>
<keyword evidence="2" id="KW-1185">Reference proteome</keyword>
<evidence type="ECO:0000313" key="1">
    <source>
        <dbReference type="EMBL" id="PWN54266.1"/>
    </source>
</evidence>
<reference evidence="1 2" key="1">
    <citation type="journal article" date="2018" name="Mol. Biol. Evol.">
        <title>Broad Genomic Sampling Reveals a Smut Pathogenic Ancestry of the Fungal Clade Ustilaginomycotina.</title>
        <authorList>
            <person name="Kijpornyongpan T."/>
            <person name="Mondo S.J."/>
            <person name="Barry K."/>
            <person name="Sandor L."/>
            <person name="Lee J."/>
            <person name="Lipzen A."/>
            <person name="Pangilinan J."/>
            <person name="LaButti K."/>
            <person name="Hainaut M."/>
            <person name="Henrissat B."/>
            <person name="Grigoriev I.V."/>
            <person name="Spatafora J.W."/>
            <person name="Aime M.C."/>
        </authorList>
    </citation>
    <scope>NUCLEOTIDE SEQUENCE [LARGE SCALE GENOMIC DNA]</scope>
    <source>
        <strain evidence="1 2">SA 807</strain>
    </source>
</reference>
<dbReference type="Proteomes" id="UP000245626">
    <property type="component" value="Unassembled WGS sequence"/>
</dbReference>
<sequence length="872" mass="94319">MATVEKPRPSSVKALARTIPALSHPAPPSPPLILRNPDVIILPSVPTHEPEDDLPLTHDLGLSFASSSRLEPDRAEDGEEEEEEEVLEELRDESDDVQDRTWIRSDLGASLAAVQSTAIVALESLVQTFTPSSERGEVEVQRILLDLQDCVRQLSSRLCGSQPGSPKPYSAQLEASQRSLPGSAHKWGEGLNDELFVRLDSLLGQLTQSQDPVVASRDDLQLANALGALAASCEGLRDNSLDLAVALREEPYPFQRPGSSASLLSNNRRSSLNTARSTPSEELRDPFAEIQEPDVFATLSRMMTSLSSRAVPNTPPPPSPHSPPLEATAAFNPTLSSLAHQGNLSKRSSLTEETQPFSGEANHAEERLLPTGNMTAWAQVAELLSITKELVASRRAAVTPARPYNDAPLSPRARSRRGSSIGHGQEHFETVHEAAQKRHSVGSNRSAPMIAAASSTFIDAKSLRRQKSGSSLGAISLPPRYSDDEFRNSPTAAHLAGFAVHNSWQTRKRQSSSLPEYSDENGRGLDFCSQAEKKDSPRDEVASSGSASASSSSVYAARSPQDLFLVQASIERLYTAVPQLDDQRAALSPSKLRDVNLQELMDRINRSGRMEDQRAAPPTLRNKVAASPTSARPSASRSSSPVLRTFSASSVTKRFSVSNLAATFRRVSQPEVEGKGKARELEKEDHPDPRSLGPLIDSMHKAQDLSMADQRVELKPRRKKQHKVLALAGHDVSSGKGAARDDEELLGILSANSRSRMTNQDFVRKPVSSARTIGNNYYGLPGHLSEEPLTTRRRAGSAPFVSSAMSIDTSGSFDPEVPFSSLIERQDVAYRQGDFGRPWESVSGQTASGLSPNSSEARSAAGSRASPSTSHI</sequence>
<proteinExistence type="predicted"/>
<dbReference type="EMBL" id="KZ819690">
    <property type="protein sequence ID" value="PWN54266.1"/>
    <property type="molecule type" value="Genomic_DNA"/>
</dbReference>
<evidence type="ECO:0000313" key="2">
    <source>
        <dbReference type="Proteomes" id="UP000245626"/>
    </source>
</evidence>
<name>A0ACD0P892_9BASI</name>
<accession>A0ACD0P892</accession>
<protein>
    <submittedName>
        <fullName evidence="1">Uncharacterized protein</fullName>
    </submittedName>
</protein>